<keyword evidence="3" id="KW-1185">Reference proteome</keyword>
<gene>
    <name evidence="2" type="ORF">GGX14DRAFT_663393</name>
</gene>
<dbReference type="InterPro" id="IPR027417">
    <property type="entry name" value="P-loop_NTPase"/>
</dbReference>
<comment type="caution">
    <text evidence="2">The sequence shown here is derived from an EMBL/GenBank/DDBJ whole genome shotgun (WGS) entry which is preliminary data.</text>
</comment>
<dbReference type="PANTHER" id="PTHR33129:SF1">
    <property type="entry name" value="ATP-BINDING PROTEIN"/>
    <property type="match status" value="1"/>
</dbReference>
<evidence type="ECO:0000256" key="1">
    <source>
        <dbReference type="SAM" id="MobiDB-lite"/>
    </source>
</evidence>
<sequence>MAQPQSLHPDIREADIVRLQLNELPAAQRIHVVRPLNADPKVETPEYMWIIPQSDNALLPFTEPVMVRQEYYNVITAILWSLYRQSQVAPLKNQFPPTQDEQMDVDSGAKENVDSSAEEDVAEEDVAEEDVAEEDVAEENVESRSEEDVASGAEKESSAEEDSAENAEDSSEEDSAEEHIPLRTPLRIPLRIPNNTPIVSENATLPNPFKHSRRGHFYRRDSAVIITGLPGIGKTLLLSVIFYLRVAAGLPTVFMRAADFMLVYSGHPSQQLFVLRDLISLQRAVSKGAWILLDSDRTFFTPPETLVRTGFFIVQAASPRAGRMDWAEKIRGPYQFCLMQPWTLEELFAASSLQPGDCSGDNMQAFFEKFGGSARHVYKESHDVAAFDHRVLIAALSLKKEKIHRLLQVMTYPSPTVAIPDEIGHMLITALPLNDKDRTQHQMKWPTPHLEKKLLKAIDDRYTIARRELYIINVGIKSPGCRATAAHLLDKHHHGFIGLGGKWRLREFEEPNGAHTTSTTNSWRVSKKKSNVFLVADGTMKFSRERRKTPATTDFQGLTMVDFPSANIKELQSDYFYRPSDANFTTFDSFYIDKKGHAITFQTTESDKSHTVKAGGREWLEERGITKFTYILVTGPKMGDPPSLSVPRNQKEKFDHFFHLVLDYPELKKLLWSTA</sequence>
<evidence type="ECO:0000313" key="2">
    <source>
        <dbReference type="EMBL" id="KAJ7222360.1"/>
    </source>
</evidence>
<feature type="compositionally biased region" description="Acidic residues" evidence="1">
    <location>
        <begin position="116"/>
        <end position="140"/>
    </location>
</feature>
<feature type="compositionally biased region" description="Basic and acidic residues" evidence="1">
    <location>
        <begin position="141"/>
        <end position="158"/>
    </location>
</feature>
<feature type="region of interest" description="Disordered" evidence="1">
    <location>
        <begin position="93"/>
        <end position="187"/>
    </location>
</feature>
<dbReference type="PANTHER" id="PTHR33129">
    <property type="entry name" value="PROTEIN KINASE DOMAIN-CONTAINING PROTEIN-RELATED"/>
    <property type="match status" value="1"/>
</dbReference>
<dbReference type="AlphaFoldDB" id="A0AAD6YKU4"/>
<reference evidence="2" key="1">
    <citation type="submission" date="2023-03" db="EMBL/GenBank/DDBJ databases">
        <title>Massive genome expansion in bonnet fungi (Mycena s.s.) driven by repeated elements and novel gene families across ecological guilds.</title>
        <authorList>
            <consortium name="Lawrence Berkeley National Laboratory"/>
            <person name="Harder C.B."/>
            <person name="Miyauchi S."/>
            <person name="Viragh M."/>
            <person name="Kuo A."/>
            <person name="Thoen E."/>
            <person name="Andreopoulos B."/>
            <person name="Lu D."/>
            <person name="Skrede I."/>
            <person name="Drula E."/>
            <person name="Henrissat B."/>
            <person name="Morin E."/>
            <person name="Kohler A."/>
            <person name="Barry K."/>
            <person name="LaButti K."/>
            <person name="Morin E."/>
            <person name="Salamov A."/>
            <person name="Lipzen A."/>
            <person name="Mereny Z."/>
            <person name="Hegedus B."/>
            <person name="Baldrian P."/>
            <person name="Stursova M."/>
            <person name="Weitz H."/>
            <person name="Taylor A."/>
            <person name="Grigoriev I.V."/>
            <person name="Nagy L.G."/>
            <person name="Martin F."/>
            <person name="Kauserud H."/>
        </authorList>
    </citation>
    <scope>NUCLEOTIDE SEQUENCE</scope>
    <source>
        <strain evidence="2">9144</strain>
    </source>
</reference>
<evidence type="ECO:0000313" key="3">
    <source>
        <dbReference type="Proteomes" id="UP001219525"/>
    </source>
</evidence>
<protein>
    <submittedName>
        <fullName evidence="2">Uncharacterized protein</fullName>
    </submittedName>
</protein>
<dbReference type="SUPFAM" id="SSF52540">
    <property type="entry name" value="P-loop containing nucleoside triphosphate hydrolases"/>
    <property type="match status" value="1"/>
</dbReference>
<feature type="compositionally biased region" description="Acidic residues" evidence="1">
    <location>
        <begin position="159"/>
        <end position="176"/>
    </location>
</feature>
<organism evidence="2 3">
    <name type="scientific">Mycena pura</name>
    <dbReference type="NCBI Taxonomy" id="153505"/>
    <lineage>
        <taxon>Eukaryota</taxon>
        <taxon>Fungi</taxon>
        <taxon>Dikarya</taxon>
        <taxon>Basidiomycota</taxon>
        <taxon>Agaricomycotina</taxon>
        <taxon>Agaricomycetes</taxon>
        <taxon>Agaricomycetidae</taxon>
        <taxon>Agaricales</taxon>
        <taxon>Marasmiineae</taxon>
        <taxon>Mycenaceae</taxon>
        <taxon>Mycena</taxon>
    </lineage>
</organism>
<dbReference type="EMBL" id="JARJCW010000007">
    <property type="protein sequence ID" value="KAJ7222360.1"/>
    <property type="molecule type" value="Genomic_DNA"/>
</dbReference>
<dbReference type="InterPro" id="IPR052980">
    <property type="entry name" value="Crinkler_effector"/>
</dbReference>
<dbReference type="Proteomes" id="UP001219525">
    <property type="component" value="Unassembled WGS sequence"/>
</dbReference>
<accession>A0AAD6YKU4</accession>
<proteinExistence type="predicted"/>
<name>A0AAD6YKU4_9AGAR</name>